<dbReference type="InterPro" id="IPR011083">
    <property type="entry name" value="Phage_tail_collar_dom"/>
</dbReference>
<feature type="compositionally biased region" description="Polar residues" evidence="1">
    <location>
        <begin position="70"/>
        <end position="81"/>
    </location>
</feature>
<gene>
    <name evidence="3" type="ORF">I2I01_04510</name>
</gene>
<evidence type="ECO:0000313" key="4">
    <source>
        <dbReference type="Proteomes" id="UP000645610"/>
    </source>
</evidence>
<dbReference type="InterPro" id="IPR037053">
    <property type="entry name" value="Phage_tail_collar_dom_sf"/>
</dbReference>
<reference evidence="3 4" key="1">
    <citation type="submission" date="2020-11" db="EMBL/GenBank/DDBJ databases">
        <authorList>
            <person name="Kim M.K."/>
        </authorList>
    </citation>
    <scope>NUCLEOTIDE SEQUENCE [LARGE SCALE GENOMIC DNA]</scope>
    <source>
        <strain evidence="3 4">BT439</strain>
    </source>
</reference>
<organism evidence="3 4">
    <name type="scientific">Hymenobacter properus</name>
    <dbReference type="NCBI Taxonomy" id="2791026"/>
    <lineage>
        <taxon>Bacteria</taxon>
        <taxon>Pseudomonadati</taxon>
        <taxon>Bacteroidota</taxon>
        <taxon>Cytophagia</taxon>
        <taxon>Cytophagales</taxon>
        <taxon>Hymenobacteraceae</taxon>
        <taxon>Hymenobacter</taxon>
    </lineage>
</organism>
<sequence>MIGEIMLFGGNFAPQGWALCDGRLVAISDYTALFTLIGTTYGGDGQTTFGLPDLRGRAPRHQGQAPGLSPYTTGQTGGNETRTLISSQLPSHAHSVTANATATTNSPVGAVPAVPVATDVNGEAVNVLAYGTDAPLQAAHPVTIVPTGGSQPFSTMTPSLVMSYCISLYGVYPSRA</sequence>
<evidence type="ECO:0000256" key="1">
    <source>
        <dbReference type="SAM" id="MobiDB-lite"/>
    </source>
</evidence>
<keyword evidence="4" id="KW-1185">Reference proteome</keyword>
<dbReference type="Proteomes" id="UP000645610">
    <property type="component" value="Unassembled WGS sequence"/>
</dbReference>
<accession>A0A931BEM2</accession>
<evidence type="ECO:0000313" key="3">
    <source>
        <dbReference type="EMBL" id="MBF9140882.1"/>
    </source>
</evidence>
<proteinExistence type="predicted"/>
<feature type="region of interest" description="Disordered" evidence="1">
    <location>
        <begin position="58"/>
        <end position="81"/>
    </location>
</feature>
<dbReference type="SUPFAM" id="SSF88874">
    <property type="entry name" value="Receptor-binding domain of short tail fibre protein gp12"/>
    <property type="match status" value="1"/>
</dbReference>
<comment type="caution">
    <text evidence="3">The sequence shown here is derived from an EMBL/GenBank/DDBJ whole genome shotgun (WGS) entry which is preliminary data.</text>
</comment>
<dbReference type="Pfam" id="PF07484">
    <property type="entry name" value="Collar"/>
    <property type="match status" value="1"/>
</dbReference>
<dbReference type="Gene3D" id="3.90.1340.10">
    <property type="entry name" value="Phage tail collar domain"/>
    <property type="match status" value="1"/>
</dbReference>
<dbReference type="EMBL" id="JADQDP010000001">
    <property type="protein sequence ID" value="MBF9140882.1"/>
    <property type="molecule type" value="Genomic_DNA"/>
</dbReference>
<protein>
    <submittedName>
        <fullName evidence="3">Phage tail protein</fullName>
    </submittedName>
</protein>
<dbReference type="AlphaFoldDB" id="A0A931BEM2"/>
<name>A0A931BEM2_9BACT</name>
<feature type="domain" description="Phage tail collar" evidence="2">
    <location>
        <begin position="3"/>
        <end position="59"/>
    </location>
</feature>
<evidence type="ECO:0000259" key="2">
    <source>
        <dbReference type="Pfam" id="PF07484"/>
    </source>
</evidence>